<evidence type="ECO:0000256" key="1">
    <source>
        <dbReference type="SAM" id="MobiDB-lite"/>
    </source>
</evidence>
<dbReference type="OrthoDB" id="27962at2759"/>
<feature type="region of interest" description="Disordered" evidence="1">
    <location>
        <begin position="784"/>
        <end position="838"/>
    </location>
</feature>
<dbReference type="InterPro" id="IPR013935">
    <property type="entry name" value="Trs120_TRAPPC9"/>
</dbReference>
<keyword evidence="3" id="KW-1185">Reference proteome</keyword>
<organism evidence="2 3">
    <name type="scientific">Babesia ovis</name>
    <dbReference type="NCBI Taxonomy" id="5869"/>
    <lineage>
        <taxon>Eukaryota</taxon>
        <taxon>Sar</taxon>
        <taxon>Alveolata</taxon>
        <taxon>Apicomplexa</taxon>
        <taxon>Aconoidasida</taxon>
        <taxon>Piroplasmida</taxon>
        <taxon>Babesiidae</taxon>
        <taxon>Babesia</taxon>
    </lineage>
</organism>
<name>A0A9W5T941_BABOV</name>
<dbReference type="PANTHER" id="PTHR21512:SF5">
    <property type="entry name" value="TRAFFICKING PROTEIN PARTICLE COMPLEX SUBUNIT 9"/>
    <property type="match status" value="1"/>
</dbReference>
<comment type="caution">
    <text evidence="2">The sequence shown here is derived from an EMBL/GenBank/DDBJ whole genome shotgun (WGS) entry which is preliminary data.</text>
</comment>
<sequence>MSASQGSANLFDRPLSYDEAYEAVSAINVVVTRTSVTSSQSFDLCLDYLREHMSTIALHDLRVTQPTYDSNPAKRHYERYVLSLRQSDTLSIAAEIEASYISAQSVSRSILFPDVTSMTYVVGTSPKCQQIGKLAQFKVRYMEESENTLLNHRLFNQGNIAAAIVVHDVEIDNSQCLRDMFYTEVNRLYDKFGTSIVHMLCLSSAGFGLFSPDYLRPLYPWLKYNKGLNQLKVDTSIEGYANHTLNYTTAKELILLYSAGSNMQYFLRELMLHCLVTILRNFVSMLETPRFAESAVLTPFDDPDTVNTLTRKQRQSLSEGRTLKLHGDIMMMLNNLPQAVSLYNLAKSRSKSANDSLCHAVAGFCLAIALARQSHLRRKSHFNGLDIANDGSSETNADDISSGKTFIHVVRSRSQGNFVDTVSNGPSEVAVPKPASVHRRMFVFRRPSYSHSHRKRSSASGLRSFSSKELLGATLMDTSENNTASGTSARVDIDSTDKVVLSAKRDADAPTLDTQSQLNISHSNNLLASSFGSIGNTSRSYKGLNDGPSVGPTNSGHYATDGIATIPPVPFVDKTTERTVRTFNKAISRWLNLVRVPARELEVCFPLMLHHLRNCGRYTIMHRIISLMISFAKDHFSSQEYTNLLGYIVDFTRDGPYIRKWSFYNYLYNSQRLSMGCNLGCTNLEDTIRRFGLITSLSDSASYPDKSLLQDAYCVDDTVMSMYPLPTEPLIPRGIQRSRTTDGPCPNLVTRNSSMSPCAHASLPASNHSVPALVNVPSVTNGDSSGSICAAPSGRDMSTSDKRSLKNTDDKMPTENNPGDKNSFDSSSSFRSTRTKKSTITATSSLKAAFATFEDDCTVEYTKDGIISSSSSRNILMGMPSVKDIVNNIESRRQSEDMSVVDDPGQTATEVDVDQSTTSMGPNVSITSAGDVGQSTTLMGPNVSITSAGDVGQSTTLMGPNVSITSAGDVGQSTTLMGPNVSITSAGDAHEGCDACDGISIGSRLARRMESSDSIMQPEVAVITPEIRNIVRSVANMISQPSLFAFYRHVPVSYDWMVTNFPEIHNAQVDLGLLEFDLHGKRLCRAHLALFQLVTIAERVLHWISNYTPSFAANVSYQKAIDAVLLENQNGLKGTQNDNTVQGCEPNRIRWRIDLTGNKDVTKTCPSEQRQTSIPACSKSHAIVGSLPDVEQLESAIARFITCSNLVATSGHPYIFECNHVCLSVDLPDLMDTPSRGYKRLMIPTSQQQSYSVVNTNRALLYVFGGHNGSNLVVPLLTSMHYIPPCHQEDDVLHVKSRTANCHCSRSRNPNKRSDYVFSLYVRVGYRSKVVANFSRVSRYLRLQTYPTRSVSSITDDDRDNSRDSTSMPFSEFINRSNDLHNGFQLRRYNTSGSSATFVRRENSLPPGYFNNHQQTRCRVINGPYRKTTRCRLQKHDVTAGIIPMGSNISECRDEVKEPDADTSSIDIGVNTVQSIAMELYNPLPIAVTLQDISLLTCGTSVEIITKSITLPPLARDYVVIIQFVPRTPGHIDIVGIKYGIFQGLCCSQLFLRVTSFKVGTVVSSVNTNPWSLEDIIPEFIKQGTGLQFIISHPIYKIGISYQTSRIGLGHTNGGAVEQTLRPGRHTIRSTSIRCHQTRSTSNSIVSHCTPRGRNNWYTNRYGAKVPVSNDASVPQPVRICSQDTCWICSFTRQKANEFLGQRSPKLELIEGEERLFHVILQNTSSDIELFNFCISVIPVLDEPEANDAVMTLSDREFAALKQRSDDAKRASDLTRQFKVFCDNAVVISGRRATRNIGESARSHYSLASSTGSHHSLGNYQCVLHPGGTLYIPIFYRASITDSCFHVRVDYEYNTIHGPVRASVYKLIDLVVKKGLSIGRLGMLVQPRVEYNTCVILLKLKPWIDSRLHLMMEQAKQVYDGEDVDIILSVANSTDKPFMCMSGTGNACGFVSLPRTDALWNIRARRLLYVEAKYMSPLAFVELLDHHMALTWSLDRAREGELRISDLNYVKMHRSRRSKKDGLSKADHRRAVLAQYTRPALWKTKAAGRPLPLYRFSRVPEVVHANIHRLVESRISMEISVSLGKSAFSSTVGDLDTNFCVTVPENVRFHLSVFARNNGDSPLDDYMTLLVPFVPGKYDRPFGISWTGSLEQLGLYTLLPTKRVPPPPVFTIPGLNMVQRVTEQMYGRCPSVHSTESSHRSSDNANSDSFYGYEGQKQVAHLSIVAHETCVFGITACMVVRRDGAVYWHHRPAYIHVVPKSKHLS</sequence>
<gene>
    <name evidence="2" type="ORF">BaOVIS_010540</name>
</gene>
<proteinExistence type="predicted"/>
<feature type="compositionally biased region" description="Low complexity" evidence="1">
    <location>
        <begin position="824"/>
        <end position="838"/>
    </location>
</feature>
<evidence type="ECO:0000313" key="3">
    <source>
        <dbReference type="Proteomes" id="UP001057455"/>
    </source>
</evidence>
<dbReference type="Proteomes" id="UP001057455">
    <property type="component" value="Unassembled WGS sequence"/>
</dbReference>
<feature type="region of interest" description="Disordered" evidence="1">
    <location>
        <begin position="1351"/>
        <end position="1371"/>
    </location>
</feature>
<feature type="region of interest" description="Disordered" evidence="1">
    <location>
        <begin position="893"/>
        <end position="932"/>
    </location>
</feature>
<evidence type="ECO:0000313" key="2">
    <source>
        <dbReference type="EMBL" id="GFE53650.1"/>
    </source>
</evidence>
<feature type="compositionally biased region" description="Basic and acidic residues" evidence="1">
    <location>
        <begin position="798"/>
        <end position="813"/>
    </location>
</feature>
<dbReference type="PANTHER" id="PTHR21512">
    <property type="entry name" value="TRAFFICKING PROTEIN PARTICLE COMPLEX SUBUNIT 9"/>
    <property type="match status" value="1"/>
</dbReference>
<accession>A0A9W5T941</accession>
<feature type="compositionally biased region" description="Polar residues" evidence="1">
    <location>
        <begin position="906"/>
        <end position="932"/>
    </location>
</feature>
<dbReference type="EMBL" id="BLIY01000007">
    <property type="protein sequence ID" value="GFE53650.1"/>
    <property type="molecule type" value="Genomic_DNA"/>
</dbReference>
<dbReference type="GO" id="GO:0005802">
    <property type="term" value="C:trans-Golgi network"/>
    <property type="evidence" value="ECO:0007669"/>
    <property type="project" value="TreeGrafter"/>
</dbReference>
<reference evidence="2" key="1">
    <citation type="submission" date="2019-12" db="EMBL/GenBank/DDBJ databases">
        <title>Genome sequence of Babesia ovis.</title>
        <authorList>
            <person name="Yamagishi J."/>
            <person name="Sevinc F."/>
            <person name="Xuan X."/>
        </authorList>
    </citation>
    <scope>NUCLEOTIDE SEQUENCE</scope>
    <source>
        <strain evidence="2">Selcuk</strain>
    </source>
</reference>
<protein>
    <submittedName>
        <fullName evidence="2">Trafficking particle complex subunit 9, putative</fullName>
    </submittedName>
</protein>